<evidence type="ECO:0000313" key="3">
    <source>
        <dbReference type="EMBL" id="KAJ7360639.1"/>
    </source>
</evidence>
<dbReference type="GO" id="GO:0030139">
    <property type="term" value="C:endocytic vesicle"/>
    <property type="evidence" value="ECO:0007669"/>
    <property type="project" value="TreeGrafter"/>
</dbReference>
<feature type="compositionally biased region" description="Acidic residues" evidence="1">
    <location>
        <begin position="509"/>
        <end position="526"/>
    </location>
</feature>
<feature type="compositionally biased region" description="Polar residues" evidence="1">
    <location>
        <begin position="612"/>
        <end position="650"/>
    </location>
</feature>
<organism evidence="3 4">
    <name type="scientific">Desmophyllum pertusum</name>
    <dbReference type="NCBI Taxonomy" id="174260"/>
    <lineage>
        <taxon>Eukaryota</taxon>
        <taxon>Metazoa</taxon>
        <taxon>Cnidaria</taxon>
        <taxon>Anthozoa</taxon>
        <taxon>Hexacorallia</taxon>
        <taxon>Scleractinia</taxon>
        <taxon>Caryophylliina</taxon>
        <taxon>Caryophylliidae</taxon>
        <taxon>Desmophyllum</taxon>
    </lineage>
</organism>
<accession>A0A9X0CMA2</accession>
<dbReference type="EMBL" id="MU827309">
    <property type="protein sequence ID" value="KAJ7360639.1"/>
    <property type="molecule type" value="Genomic_DNA"/>
</dbReference>
<dbReference type="InterPro" id="IPR003123">
    <property type="entry name" value="VPS9"/>
</dbReference>
<keyword evidence="4" id="KW-1185">Reference proteome</keyword>
<feature type="region of interest" description="Disordered" evidence="1">
    <location>
        <begin position="357"/>
        <end position="448"/>
    </location>
</feature>
<feature type="compositionally biased region" description="Basic and acidic residues" evidence="1">
    <location>
        <begin position="420"/>
        <end position="445"/>
    </location>
</feature>
<dbReference type="GO" id="GO:0016192">
    <property type="term" value="P:vesicle-mediated transport"/>
    <property type="evidence" value="ECO:0007669"/>
    <property type="project" value="InterPro"/>
</dbReference>
<dbReference type="Proteomes" id="UP001163046">
    <property type="component" value="Unassembled WGS sequence"/>
</dbReference>
<feature type="domain" description="VPS9" evidence="2">
    <location>
        <begin position="854"/>
        <end position="1011"/>
    </location>
</feature>
<proteinExistence type="predicted"/>
<dbReference type="PROSITE" id="PS51205">
    <property type="entry name" value="VPS9"/>
    <property type="match status" value="1"/>
</dbReference>
<feature type="compositionally biased region" description="Polar residues" evidence="1">
    <location>
        <begin position="533"/>
        <end position="543"/>
    </location>
</feature>
<dbReference type="PANTHER" id="PTHR23101:SF98">
    <property type="entry name" value="VPS9 DOMAIN-CONTAINING PROTEIN 1"/>
    <property type="match status" value="1"/>
</dbReference>
<gene>
    <name evidence="3" type="primary">VPS9D1</name>
    <name evidence="3" type="ORF">OS493_015749</name>
</gene>
<feature type="compositionally biased region" description="Polar residues" evidence="1">
    <location>
        <begin position="737"/>
        <end position="750"/>
    </location>
</feature>
<feature type="region of interest" description="Disordered" evidence="1">
    <location>
        <begin position="101"/>
        <end position="184"/>
    </location>
</feature>
<feature type="compositionally biased region" description="Polar residues" evidence="1">
    <location>
        <begin position="142"/>
        <end position="157"/>
    </location>
</feature>
<feature type="compositionally biased region" description="Polar residues" evidence="1">
    <location>
        <begin position="720"/>
        <end position="729"/>
    </location>
</feature>
<dbReference type="Pfam" id="PF02204">
    <property type="entry name" value="VPS9"/>
    <property type="match status" value="1"/>
</dbReference>
<comment type="caution">
    <text evidence="3">The sequence shown here is derived from an EMBL/GenBank/DDBJ whole genome shotgun (WGS) entry which is preliminary data.</text>
</comment>
<feature type="compositionally biased region" description="Basic and acidic residues" evidence="1">
    <location>
        <begin position="659"/>
        <end position="679"/>
    </location>
</feature>
<feature type="compositionally biased region" description="Basic and acidic residues" evidence="1">
    <location>
        <begin position="598"/>
        <end position="611"/>
    </location>
</feature>
<feature type="region of interest" description="Disordered" evidence="1">
    <location>
        <begin position="509"/>
        <end position="750"/>
    </location>
</feature>
<dbReference type="SUPFAM" id="SSF109993">
    <property type="entry name" value="VPS9 domain"/>
    <property type="match status" value="1"/>
</dbReference>
<protein>
    <submittedName>
        <fullName evidence="3">Vacuolar sorting protein 9 (VPS9) domain</fullName>
    </submittedName>
</protein>
<dbReference type="InterPro" id="IPR037191">
    <property type="entry name" value="VPS9_dom_sf"/>
</dbReference>
<dbReference type="Gene3D" id="1.20.1050.80">
    <property type="entry name" value="VPS9 domain"/>
    <property type="match status" value="1"/>
</dbReference>
<name>A0A9X0CMA2_9CNID</name>
<dbReference type="PANTHER" id="PTHR23101">
    <property type="entry name" value="RAB GDP/GTP EXCHANGE FACTOR"/>
    <property type="match status" value="1"/>
</dbReference>
<dbReference type="GO" id="GO:0005085">
    <property type="term" value="F:guanyl-nucleotide exchange factor activity"/>
    <property type="evidence" value="ECO:0007669"/>
    <property type="project" value="InterPro"/>
</dbReference>
<evidence type="ECO:0000313" key="4">
    <source>
        <dbReference type="Proteomes" id="UP001163046"/>
    </source>
</evidence>
<feature type="compositionally biased region" description="Acidic residues" evidence="1">
    <location>
        <begin position="680"/>
        <end position="695"/>
    </location>
</feature>
<feature type="compositionally biased region" description="Polar residues" evidence="1">
    <location>
        <begin position="585"/>
        <end position="595"/>
    </location>
</feature>
<feature type="compositionally biased region" description="Polar residues" evidence="1">
    <location>
        <begin position="113"/>
        <end position="127"/>
    </location>
</feature>
<evidence type="ECO:0000259" key="2">
    <source>
        <dbReference type="PROSITE" id="PS51205"/>
    </source>
</evidence>
<dbReference type="OrthoDB" id="10264848at2759"/>
<dbReference type="SMART" id="SM00167">
    <property type="entry name" value="VPS9"/>
    <property type="match status" value="1"/>
</dbReference>
<evidence type="ECO:0000256" key="1">
    <source>
        <dbReference type="SAM" id="MobiDB-lite"/>
    </source>
</evidence>
<dbReference type="AlphaFoldDB" id="A0A9X0CMA2"/>
<dbReference type="GO" id="GO:0031267">
    <property type="term" value="F:small GTPase binding"/>
    <property type="evidence" value="ECO:0007669"/>
    <property type="project" value="TreeGrafter"/>
</dbReference>
<dbReference type="GO" id="GO:0005829">
    <property type="term" value="C:cytosol"/>
    <property type="evidence" value="ECO:0007669"/>
    <property type="project" value="TreeGrafter"/>
</dbReference>
<reference evidence="3" key="1">
    <citation type="submission" date="2023-01" db="EMBL/GenBank/DDBJ databases">
        <title>Genome assembly of the deep-sea coral Lophelia pertusa.</title>
        <authorList>
            <person name="Herrera S."/>
            <person name="Cordes E."/>
        </authorList>
    </citation>
    <scope>NUCLEOTIDE SEQUENCE</scope>
    <source>
        <strain evidence="3">USNM1676648</strain>
        <tissue evidence="3">Polyp</tissue>
    </source>
</reference>
<dbReference type="InterPro" id="IPR045046">
    <property type="entry name" value="Vps9-like"/>
</dbReference>
<sequence>MAEGIADIMPLALRCVGDAIKLDSENRTKEAYCQYLSCMIYISQVLKDDAWDKDLRLVYNNDITKLFRLLQQCQERALTIISSFANDASTNQNPETQILQHLQPPSESVPRRYSNSSVPPNAGQSAQPHLAPQSVTVRKLSDTTSPGSTLAAPSTDGQLHLPSPPGSPNLRPHHRRTGSHDPLEKAYKENMQLIQAYRTRMQNSNNGKRNRDVMSGNLSLMRRMSENLVIAQAREQAIKKKLLERQRRLQEETNRRFGPAVYSTKEQKDQRILYTKILEFEQETVWPKLLREKLKLMPVDSKLIKEIITKIFSSPDHPLTQFLLQYQYHVYRKLAPLVKDVGFLDVKSGKKATSKEADIVLNDSDEQASRTTSDTNGDDEGKDGQNENILRNAEGNLESFPSESEESVHETNDVVEDNTEEKGHNAVEQHEVTFEEDKKNSDVEKGTSSVTDFEKLKNLLEEVAQSETAKTETIQADDPVPVQEPSAVATVDETVNLESYFQELEDDMFGWESDQDENNDTDDEIGDGDKSCETTSQKSLCESQESDTNIEESGANVGEESTSADDVAAMSSQLDSLGGEDTHSKLCSNSANTGDNIHAADKSDQFNKEGVESQNIITNDKDSLSQPKEANESIASQDEQCTDEQTISDNTEGDGEAQQTRDDTKSLEANESILSRDEQCTEEQTTDNNTSDEGEAQQRDDINPLEANESISSRDEQCIDEQTTSNNTSDEGEAQQAMDSSDTCETPCEQTFGQANSANAQIPKLPLFASEDDSNKREQDVSISIPATEEVRKQLKDVLVDVRFFLENLQKLLILAYEQLDTPAGRDLCYSCMEFPFFKPLWPTLLAVLRQVNHEKELHLADVMSDNISKGPVELGVHQRLCMEDQNVLDATGNKYPYQMAVEELHKVVTLFCPLEKLECLVRTSRCICQCVEDYWETKGMPRHSPETAIGCDDLLPILSFVIIRSGMAQLVSECDAMEEFIPEGYLMGEEGYCLTTLLTALAYLATLNPT</sequence>